<name>A0A9P1DMV7_9DINO</name>
<proteinExistence type="predicted"/>
<reference evidence="3" key="2">
    <citation type="submission" date="2024-04" db="EMBL/GenBank/DDBJ databases">
        <authorList>
            <person name="Chen Y."/>
            <person name="Shah S."/>
            <person name="Dougan E. K."/>
            <person name="Thang M."/>
            <person name="Chan C."/>
        </authorList>
    </citation>
    <scope>NUCLEOTIDE SEQUENCE [LARGE SCALE GENOMIC DNA]</scope>
</reference>
<organism evidence="2">
    <name type="scientific">Cladocopium goreaui</name>
    <dbReference type="NCBI Taxonomy" id="2562237"/>
    <lineage>
        <taxon>Eukaryota</taxon>
        <taxon>Sar</taxon>
        <taxon>Alveolata</taxon>
        <taxon>Dinophyceae</taxon>
        <taxon>Suessiales</taxon>
        <taxon>Symbiodiniaceae</taxon>
        <taxon>Cladocopium</taxon>
    </lineage>
</organism>
<evidence type="ECO:0000313" key="3">
    <source>
        <dbReference type="EMBL" id="CAL1166657.1"/>
    </source>
</evidence>
<protein>
    <submittedName>
        <fullName evidence="2">Uncharacterized protein</fullName>
    </submittedName>
</protein>
<keyword evidence="4" id="KW-1185">Reference proteome</keyword>
<dbReference type="EMBL" id="CAMXCT030005780">
    <property type="protein sequence ID" value="CAL4800594.1"/>
    <property type="molecule type" value="Genomic_DNA"/>
</dbReference>
<gene>
    <name evidence="2" type="ORF">C1SCF055_LOCUS38272</name>
</gene>
<evidence type="ECO:0000313" key="4">
    <source>
        <dbReference type="Proteomes" id="UP001152797"/>
    </source>
</evidence>
<dbReference type="OrthoDB" id="447716at2759"/>
<sequence length="171" mass="18464">MMDGSLALQKVVLLNLVLLQELQIAYCPVLRKSEDLAICYEVAQTPGGHLLKCQSYAYRARHLERGGAEEVRRECRTAARLFGGAALADVGRLVLGGEDALRKLPETQKLVLRALLSWLAASLRAFRDGAADGHGDWDDGATQLAMLPGVSGEAPSAPSGKKRGFMVWCSD</sequence>
<feature type="chain" id="PRO_5043271513" evidence="1">
    <location>
        <begin position="28"/>
        <end position="171"/>
    </location>
</feature>
<dbReference type="EMBL" id="CAMXCT020005780">
    <property type="protein sequence ID" value="CAL1166657.1"/>
    <property type="molecule type" value="Genomic_DNA"/>
</dbReference>
<reference evidence="2" key="1">
    <citation type="submission" date="2022-10" db="EMBL/GenBank/DDBJ databases">
        <authorList>
            <person name="Chen Y."/>
            <person name="Dougan E. K."/>
            <person name="Chan C."/>
            <person name="Rhodes N."/>
            <person name="Thang M."/>
        </authorList>
    </citation>
    <scope>NUCLEOTIDE SEQUENCE</scope>
</reference>
<comment type="caution">
    <text evidence="2">The sequence shown here is derived from an EMBL/GenBank/DDBJ whole genome shotgun (WGS) entry which is preliminary data.</text>
</comment>
<dbReference type="EMBL" id="CAMXCT010005780">
    <property type="protein sequence ID" value="CAI4013282.1"/>
    <property type="molecule type" value="Genomic_DNA"/>
</dbReference>
<evidence type="ECO:0000256" key="1">
    <source>
        <dbReference type="SAM" id="SignalP"/>
    </source>
</evidence>
<dbReference type="Proteomes" id="UP001152797">
    <property type="component" value="Unassembled WGS sequence"/>
</dbReference>
<feature type="signal peptide" evidence="1">
    <location>
        <begin position="1"/>
        <end position="27"/>
    </location>
</feature>
<dbReference type="AlphaFoldDB" id="A0A9P1DMV7"/>
<evidence type="ECO:0000313" key="2">
    <source>
        <dbReference type="EMBL" id="CAI4013282.1"/>
    </source>
</evidence>
<accession>A0A9P1DMV7</accession>
<keyword evidence="1" id="KW-0732">Signal</keyword>